<dbReference type="AlphaFoldDB" id="A0A0N9WMU4"/>
<keyword evidence="1" id="KW-0732">Signal</keyword>
<dbReference type="RefSeq" id="WP_060741927.1">
    <property type="nucleotide sequence ID" value="NZ_CP012831.1"/>
</dbReference>
<accession>A0A0N9WMU4</accession>
<dbReference type="SUPFAM" id="SSF53850">
    <property type="entry name" value="Periplasmic binding protein-like II"/>
    <property type="match status" value="1"/>
</dbReference>
<gene>
    <name evidence="2" type="ORF">AO356_24225</name>
</gene>
<dbReference type="EMBL" id="CP012831">
    <property type="protein sequence ID" value="ALI09792.1"/>
    <property type="molecule type" value="Genomic_DNA"/>
</dbReference>
<protein>
    <submittedName>
        <fullName evidence="2">Phosphate ABC transporter substrate-binding protein</fullName>
    </submittedName>
</protein>
<dbReference type="OrthoDB" id="5368544at2"/>
<dbReference type="Proteomes" id="UP000059425">
    <property type="component" value="Chromosome"/>
</dbReference>
<evidence type="ECO:0000256" key="1">
    <source>
        <dbReference type="SAM" id="SignalP"/>
    </source>
</evidence>
<evidence type="ECO:0000313" key="3">
    <source>
        <dbReference type="Proteomes" id="UP000059425"/>
    </source>
</evidence>
<evidence type="ECO:0000313" key="2">
    <source>
        <dbReference type="EMBL" id="ALI09792.1"/>
    </source>
</evidence>
<name>A0A0N9WMU4_PSEFL</name>
<reference evidence="3" key="1">
    <citation type="submission" date="2015-09" db="EMBL/GenBank/DDBJ databases">
        <title>Whole genome sequence of Pseudomonas fluorescens FW300-N2C3.</title>
        <authorList>
            <person name="Ray J."/>
            <person name="Melnyk R."/>
            <person name="Deutschbauer A."/>
        </authorList>
    </citation>
    <scope>NUCLEOTIDE SEQUENCE [LARGE SCALE GENOMIC DNA]</scope>
    <source>
        <strain evidence="3">FW300-N2C3</strain>
    </source>
</reference>
<feature type="chain" id="PRO_5006040408" evidence="1">
    <location>
        <begin position="26"/>
        <end position="145"/>
    </location>
</feature>
<feature type="signal peptide" evidence="1">
    <location>
        <begin position="1"/>
        <end position="25"/>
    </location>
</feature>
<dbReference type="Gene3D" id="3.40.190.10">
    <property type="entry name" value="Periplasmic binding protein-like II"/>
    <property type="match status" value="1"/>
</dbReference>
<proteinExistence type="predicted"/>
<reference evidence="2 3" key="2">
    <citation type="journal article" date="2018" name="Nature">
        <title>Mutant phenotypes for thousands of bacterial genes of unknown function.</title>
        <authorList>
            <person name="Price M.N."/>
            <person name="Wetmore K.M."/>
            <person name="Waters R.J."/>
            <person name="Callaghan M."/>
            <person name="Ray J."/>
            <person name="Liu H."/>
            <person name="Kuehl J.V."/>
            <person name="Melnyk R.A."/>
            <person name="Lamson J.S."/>
            <person name="Suh Y."/>
            <person name="Carlson H.K."/>
            <person name="Esquivel Z."/>
            <person name="Sadeeshkumar H."/>
            <person name="Chakraborty R."/>
            <person name="Zane G.M."/>
            <person name="Rubin B.E."/>
            <person name="Wall J.D."/>
            <person name="Visel A."/>
            <person name="Bristow J."/>
            <person name="Blow M.J."/>
            <person name="Arkin A.P."/>
            <person name="Deutschbauer A.M."/>
        </authorList>
    </citation>
    <scope>NUCLEOTIDE SEQUENCE [LARGE SCALE GENOMIC DNA]</scope>
    <source>
        <strain evidence="2 3">FW300-N2C3</strain>
    </source>
</reference>
<organism evidence="2 3">
    <name type="scientific">Pseudomonas fluorescens</name>
    <dbReference type="NCBI Taxonomy" id="294"/>
    <lineage>
        <taxon>Bacteria</taxon>
        <taxon>Pseudomonadati</taxon>
        <taxon>Pseudomonadota</taxon>
        <taxon>Gammaproteobacteria</taxon>
        <taxon>Pseudomonadales</taxon>
        <taxon>Pseudomonadaceae</taxon>
        <taxon>Pseudomonas</taxon>
    </lineage>
</organism>
<sequence>MWVVRLIGFAMAGLALCAASVAVKADVVVVVAASSPVKTLARNQVADIFLGKASRFPGGGQAIPIDQTEDSPTRDEFYTTFTGKSAAQLKAHWSKIIFTGRGQPPQAVSSGAEVKKRIAENPDTIGYIQARELDGSVRAVPLESQ</sequence>